<organism>
    <name type="scientific">Culex quinquefasciatus</name>
    <name type="common">Southern house mosquito</name>
    <name type="synonym">Culex pungens</name>
    <dbReference type="NCBI Taxonomy" id="7176"/>
    <lineage>
        <taxon>Eukaryota</taxon>
        <taxon>Metazoa</taxon>
        <taxon>Ecdysozoa</taxon>
        <taxon>Arthropoda</taxon>
        <taxon>Hexapoda</taxon>
        <taxon>Insecta</taxon>
        <taxon>Pterygota</taxon>
        <taxon>Neoptera</taxon>
        <taxon>Endopterygota</taxon>
        <taxon>Diptera</taxon>
        <taxon>Nematocera</taxon>
        <taxon>Culicoidea</taxon>
        <taxon>Culicidae</taxon>
        <taxon>Culicinae</taxon>
        <taxon>Culicini</taxon>
        <taxon>Culex</taxon>
        <taxon>Culex</taxon>
    </lineage>
</organism>
<evidence type="ECO:0000256" key="3">
    <source>
        <dbReference type="ARBA" id="ARBA00022963"/>
    </source>
</evidence>
<keyword evidence="10" id="KW-1185">Reference proteome</keyword>
<dbReference type="AlphaFoldDB" id="B0WE24"/>
<evidence type="ECO:0000256" key="2">
    <source>
        <dbReference type="ARBA" id="ARBA00022729"/>
    </source>
</evidence>
<comment type="similarity">
    <text evidence="1">Belongs to the AB hydrolase superfamily. Lipase family.</text>
</comment>
<evidence type="ECO:0000256" key="4">
    <source>
        <dbReference type="ARBA" id="ARBA00023098"/>
    </source>
</evidence>
<sequence length="354" mass="40101">MLEKHNHQVELHRVTTEDGYLLTMSRIPPKARGPPLLLLSGFFGSSVDFTVQGPNRSLAFLAHSCGFDVWMGNNRGTTFSKRHRSLSVDSKRFWRFSFHELGLYDLAAMVDYVLGVTGSDRVQFVGLSQAAATFLALSSLRPEYNEKFAGVHLVAPVAFLHHTTSALRVLTSFLDLFREISHNLKGYELLGRGFDGSPMDAVAIAVKSGLIPVEIVLKGVWTLFGYHDSIERSLVPEIMQYTPAGASIFQVIHFMQIFKAKRFQQYDFGAVKNLQWYNCSIPPEYPLDRVTAPVHVYHSSFDNLNQPGDVEELIRRLPNVVQKYQVQEWNHLDFFYGSEAHVLYKVILSTIKKS</sequence>
<gene>
    <name evidence="9" type="primary">6036994</name>
    <name evidence="8" type="ORF">CpipJ_CPIJ005481</name>
</gene>
<evidence type="ECO:0000313" key="10">
    <source>
        <dbReference type="Proteomes" id="UP000002320"/>
    </source>
</evidence>
<protein>
    <submittedName>
        <fullName evidence="8">Lipase 1</fullName>
    </submittedName>
</protein>
<dbReference type="GO" id="GO:0016788">
    <property type="term" value="F:hydrolase activity, acting on ester bonds"/>
    <property type="evidence" value="ECO:0007669"/>
    <property type="project" value="InterPro"/>
</dbReference>
<dbReference type="Gene3D" id="3.40.50.1820">
    <property type="entry name" value="alpha/beta hydrolase"/>
    <property type="match status" value="1"/>
</dbReference>
<evidence type="ECO:0000313" key="8">
    <source>
        <dbReference type="EMBL" id="EDS45200.1"/>
    </source>
</evidence>
<dbReference type="ESTHER" id="culqu-b0we24">
    <property type="family name" value="Acidic_Lipase"/>
</dbReference>
<evidence type="ECO:0000259" key="7">
    <source>
        <dbReference type="Pfam" id="PF00561"/>
    </source>
</evidence>
<reference evidence="8" key="1">
    <citation type="submission" date="2007-03" db="EMBL/GenBank/DDBJ databases">
        <title>Annotation of Culex pipiens quinquefasciatus.</title>
        <authorList>
            <consortium name="The Broad Institute Genome Sequencing Platform"/>
            <person name="Atkinson P.W."/>
            <person name="Hemingway J."/>
            <person name="Christensen B.M."/>
            <person name="Higgs S."/>
            <person name="Kodira C."/>
            <person name="Hannick L."/>
            <person name="Megy K."/>
            <person name="O'Leary S."/>
            <person name="Pearson M."/>
            <person name="Haas B.J."/>
            <person name="Mauceli E."/>
            <person name="Wortman J.R."/>
            <person name="Lee N.H."/>
            <person name="Guigo R."/>
            <person name="Stanke M."/>
            <person name="Alvarado L."/>
            <person name="Amedeo P."/>
            <person name="Antoine C.H."/>
            <person name="Arensburger P."/>
            <person name="Bidwell S.L."/>
            <person name="Crawford M."/>
            <person name="Camaro F."/>
            <person name="Devon K."/>
            <person name="Engels R."/>
            <person name="Hammond M."/>
            <person name="Howarth C."/>
            <person name="Koehrsen M."/>
            <person name="Lawson D."/>
            <person name="Montgomery P."/>
            <person name="Nene V."/>
            <person name="Nusbaum C."/>
            <person name="Puiu D."/>
            <person name="Romero-Severson J."/>
            <person name="Severson D.W."/>
            <person name="Shumway M."/>
            <person name="Sisk P."/>
            <person name="Stolte C."/>
            <person name="Zeng Q."/>
            <person name="Eisenstadt E."/>
            <person name="Fraser-Liggett C."/>
            <person name="Strausberg R."/>
            <person name="Galagan J."/>
            <person name="Birren B."/>
            <person name="Collins F.H."/>
        </authorList>
    </citation>
    <scope>NUCLEOTIDE SEQUENCE [LARGE SCALE GENOMIC DNA]</scope>
    <source>
        <strain evidence="8">JHB</strain>
    </source>
</reference>
<dbReference type="Proteomes" id="UP000002320">
    <property type="component" value="Unassembled WGS sequence"/>
</dbReference>
<feature type="active site" description="Charge relay system" evidence="6">
    <location>
        <position position="302"/>
    </location>
</feature>
<reference evidence="9" key="2">
    <citation type="submission" date="2020-05" db="UniProtKB">
        <authorList>
            <consortium name="EnsemblMetazoa"/>
        </authorList>
    </citation>
    <scope>IDENTIFICATION</scope>
    <source>
        <strain evidence="9">JHB</strain>
    </source>
</reference>
<dbReference type="GO" id="GO:0016042">
    <property type="term" value="P:lipid catabolic process"/>
    <property type="evidence" value="ECO:0007669"/>
    <property type="project" value="UniProtKB-KW"/>
</dbReference>
<keyword evidence="4" id="KW-0443">Lipid metabolism</keyword>
<dbReference type="eggNOG" id="KOG2624">
    <property type="taxonomic scope" value="Eukaryota"/>
</dbReference>
<dbReference type="InterPro" id="IPR000073">
    <property type="entry name" value="AB_hydrolase_1"/>
</dbReference>
<evidence type="ECO:0000256" key="6">
    <source>
        <dbReference type="PIRSR" id="PIRSR000862-1"/>
    </source>
</evidence>
<proteinExistence type="inferred from homology"/>
<dbReference type="VEuPathDB" id="VectorBase:CQUJHB004689"/>
<name>B0WE24_CULQU</name>
<dbReference type="InParanoid" id="B0WE24"/>
<dbReference type="HOGENOM" id="CLU_010974_0_3_1"/>
<dbReference type="InterPro" id="IPR025483">
    <property type="entry name" value="Lipase_euk"/>
</dbReference>
<dbReference type="Pfam" id="PF00561">
    <property type="entry name" value="Abhydrolase_1"/>
    <property type="match status" value="1"/>
</dbReference>
<dbReference type="SUPFAM" id="SSF53474">
    <property type="entry name" value="alpha/beta-Hydrolases"/>
    <property type="match status" value="1"/>
</dbReference>
<dbReference type="InterPro" id="IPR029058">
    <property type="entry name" value="AB_hydrolase_fold"/>
</dbReference>
<dbReference type="OrthoDB" id="9974421at2759"/>
<feature type="active site" description="Charge relay system" evidence="6">
    <location>
        <position position="331"/>
    </location>
</feature>
<dbReference type="OMA" id="VHMWYAD"/>
<feature type="domain" description="AB hydrolase-1" evidence="7">
    <location>
        <begin position="34"/>
        <end position="162"/>
    </location>
</feature>
<dbReference type="KEGG" id="cqu:CpipJ_CPIJ005481"/>
<evidence type="ECO:0000313" key="9">
    <source>
        <dbReference type="EnsemblMetazoa" id="CPIJ005481-PA"/>
    </source>
</evidence>
<keyword evidence="2" id="KW-0732">Signal</keyword>
<evidence type="ECO:0000256" key="5">
    <source>
        <dbReference type="ARBA" id="ARBA00023180"/>
    </source>
</evidence>
<dbReference type="FunFam" id="3.40.50.1820:FF:000179">
    <property type="entry name" value="Lipase"/>
    <property type="match status" value="1"/>
</dbReference>
<dbReference type="EnsemblMetazoa" id="CPIJ005481-RA">
    <property type="protein sequence ID" value="CPIJ005481-PA"/>
    <property type="gene ID" value="CPIJ005481"/>
</dbReference>
<dbReference type="PIRSF" id="PIRSF000862">
    <property type="entry name" value="Steryl_ester_lip"/>
    <property type="match status" value="1"/>
</dbReference>
<dbReference type="VEuPathDB" id="VectorBase:CPIJ005481"/>
<evidence type="ECO:0000256" key="1">
    <source>
        <dbReference type="ARBA" id="ARBA00010701"/>
    </source>
</evidence>
<accession>B0WE24</accession>
<keyword evidence="3" id="KW-0442">Lipid degradation</keyword>
<dbReference type="STRING" id="7176.B0WE24"/>
<feature type="active site" description="Nucleophile" evidence="6">
    <location>
        <position position="128"/>
    </location>
</feature>
<dbReference type="PANTHER" id="PTHR11005">
    <property type="entry name" value="LYSOSOMAL ACID LIPASE-RELATED"/>
    <property type="match status" value="1"/>
</dbReference>
<dbReference type="EMBL" id="DS231904">
    <property type="protein sequence ID" value="EDS45200.1"/>
    <property type="molecule type" value="Genomic_DNA"/>
</dbReference>
<keyword evidence="5" id="KW-0325">Glycoprotein</keyword>